<comment type="caution">
    <text evidence="2">The sequence shown here is derived from an EMBL/GenBank/DDBJ whole genome shotgun (WGS) entry which is preliminary data.</text>
</comment>
<feature type="region of interest" description="Disordered" evidence="1">
    <location>
        <begin position="137"/>
        <end position="205"/>
    </location>
</feature>
<keyword evidence="3" id="KW-1185">Reference proteome</keyword>
<feature type="non-terminal residue" evidence="2">
    <location>
        <position position="1"/>
    </location>
</feature>
<feature type="compositionally biased region" description="Low complexity" evidence="1">
    <location>
        <begin position="168"/>
        <end position="185"/>
    </location>
</feature>
<dbReference type="Pfam" id="PF07816">
    <property type="entry name" value="DUF1645"/>
    <property type="match status" value="1"/>
</dbReference>
<name>A0A6A4LSV5_9ERIC</name>
<gene>
    <name evidence="2" type="ORF">C3L33_09572</name>
</gene>
<dbReference type="Proteomes" id="UP000428333">
    <property type="component" value="Linkage Group LG05"/>
</dbReference>
<evidence type="ECO:0008006" key="4">
    <source>
        <dbReference type="Google" id="ProtNLM"/>
    </source>
</evidence>
<accession>A0A6A4LSV5</accession>
<feature type="compositionally biased region" description="Basic and acidic residues" evidence="1">
    <location>
        <begin position="154"/>
        <end position="167"/>
    </location>
</feature>
<dbReference type="AlphaFoldDB" id="A0A6A4LSV5"/>
<dbReference type="PANTHER" id="PTHR33095">
    <property type="entry name" value="OS07G0619500 PROTEIN"/>
    <property type="match status" value="1"/>
</dbReference>
<organism evidence="2 3">
    <name type="scientific">Rhododendron williamsianum</name>
    <dbReference type="NCBI Taxonomy" id="262921"/>
    <lineage>
        <taxon>Eukaryota</taxon>
        <taxon>Viridiplantae</taxon>
        <taxon>Streptophyta</taxon>
        <taxon>Embryophyta</taxon>
        <taxon>Tracheophyta</taxon>
        <taxon>Spermatophyta</taxon>
        <taxon>Magnoliopsida</taxon>
        <taxon>eudicotyledons</taxon>
        <taxon>Gunneridae</taxon>
        <taxon>Pentapetalae</taxon>
        <taxon>asterids</taxon>
        <taxon>Ericales</taxon>
        <taxon>Ericaceae</taxon>
        <taxon>Ericoideae</taxon>
        <taxon>Rhodoreae</taxon>
        <taxon>Rhododendron</taxon>
    </lineage>
</organism>
<evidence type="ECO:0000313" key="2">
    <source>
        <dbReference type="EMBL" id="KAE9458529.1"/>
    </source>
</evidence>
<dbReference type="OrthoDB" id="667051at2759"/>
<feature type="compositionally biased region" description="Basic and acidic residues" evidence="1">
    <location>
        <begin position="193"/>
        <end position="202"/>
    </location>
</feature>
<reference evidence="2 3" key="1">
    <citation type="journal article" date="2019" name="Genome Biol. Evol.">
        <title>The Rhododendron genome and chromosomal organization provide insight into shared whole-genome duplications across the heath family (Ericaceae).</title>
        <authorList>
            <person name="Soza V.L."/>
            <person name="Lindsley D."/>
            <person name="Waalkes A."/>
            <person name="Ramage E."/>
            <person name="Patwardhan R.P."/>
            <person name="Burton J.N."/>
            <person name="Adey A."/>
            <person name="Kumar A."/>
            <person name="Qiu R."/>
            <person name="Shendure J."/>
            <person name="Hall B."/>
        </authorList>
    </citation>
    <scope>NUCLEOTIDE SEQUENCE [LARGE SCALE GENOMIC DNA]</scope>
    <source>
        <strain evidence="2">RSF 1966-606</strain>
    </source>
</reference>
<proteinExistence type="predicted"/>
<sequence length="333" mass="37727">MEVVTPYLSTAPSTPKKLFGEHFLSAPTSPRRISEFYNNFDDVSVTSRSVAVVPFDWEEKPGTPNSPKPTDACEDDFAFDVSEETERSRILPAEELFDCGKIRSLKPPPHVKVRGEKDDCQIRKRFPISDIRGAFSPRKKKEFDPFGKPVPNSTEKRSENERGRERVSSLSTSSNSGRRGARSASPYRVSKCPWEEEQKTENTSEIVSKAPALLSSSSKNKRKWRLKDFFLFRSASEGRAADRDPLRKYTNFFTRWENVKYSSLRSAEGSDSGSSLRRKGRVSAHELHYTVNRAVSEDLKKKTFLPYKQGILGRLSFNPAVHALANGFGFSRK</sequence>
<dbReference type="InterPro" id="IPR012442">
    <property type="entry name" value="DUF1645_plant"/>
</dbReference>
<evidence type="ECO:0000313" key="3">
    <source>
        <dbReference type="Proteomes" id="UP000428333"/>
    </source>
</evidence>
<dbReference type="PANTHER" id="PTHR33095:SF14">
    <property type="entry name" value="AR781"/>
    <property type="match status" value="1"/>
</dbReference>
<dbReference type="EMBL" id="QEFC01001249">
    <property type="protein sequence ID" value="KAE9458529.1"/>
    <property type="molecule type" value="Genomic_DNA"/>
</dbReference>
<evidence type="ECO:0000256" key="1">
    <source>
        <dbReference type="SAM" id="MobiDB-lite"/>
    </source>
</evidence>
<protein>
    <recommendedName>
        <fullName evidence="4">DUF1645 domain-containing protein</fullName>
    </recommendedName>
</protein>